<evidence type="ECO:0000256" key="3">
    <source>
        <dbReference type="ARBA" id="ARBA00022801"/>
    </source>
</evidence>
<accession>A0ABT6HAJ0</accession>
<dbReference type="InterPro" id="IPR013780">
    <property type="entry name" value="Glyco_hydro_b"/>
</dbReference>
<dbReference type="Gene3D" id="3.20.20.80">
    <property type="entry name" value="Glycosidases"/>
    <property type="match status" value="1"/>
</dbReference>
<name>A0ABT6HAJ0_9BACI</name>
<dbReference type="SUPFAM" id="SSF51445">
    <property type="entry name" value="(Trans)glycosidases"/>
    <property type="match status" value="1"/>
</dbReference>
<dbReference type="RefSeq" id="WP_278018616.1">
    <property type="nucleotide sequence ID" value="NZ_JARRRY010000025.1"/>
</dbReference>
<dbReference type="Proteomes" id="UP001218246">
    <property type="component" value="Unassembled WGS sequence"/>
</dbReference>
<dbReference type="Pfam" id="PF17189">
    <property type="entry name" value="Glyco_hydro_30C"/>
    <property type="match status" value="1"/>
</dbReference>
<comment type="caution">
    <text evidence="7">The sequence shown here is derived from an EMBL/GenBank/DDBJ whole genome shotgun (WGS) entry which is preliminary data.</text>
</comment>
<keyword evidence="2" id="KW-0732">Signal</keyword>
<feature type="domain" description="Glycosyl hydrolase family 30 beta sandwich" evidence="6">
    <location>
        <begin position="382"/>
        <end position="442"/>
    </location>
</feature>
<dbReference type="InterPro" id="IPR033453">
    <property type="entry name" value="Glyco_hydro_30_TIM-barrel"/>
</dbReference>
<dbReference type="PRINTS" id="PR00843">
    <property type="entry name" value="GLHYDRLASE30"/>
</dbReference>
<protein>
    <submittedName>
        <fullName evidence="7">Glycoside hydrolase family 30 protein</fullName>
    </submittedName>
</protein>
<evidence type="ECO:0000259" key="5">
    <source>
        <dbReference type="Pfam" id="PF02055"/>
    </source>
</evidence>
<evidence type="ECO:0000259" key="6">
    <source>
        <dbReference type="Pfam" id="PF17189"/>
    </source>
</evidence>
<evidence type="ECO:0000256" key="1">
    <source>
        <dbReference type="ARBA" id="ARBA00005382"/>
    </source>
</evidence>
<evidence type="ECO:0000256" key="2">
    <source>
        <dbReference type="ARBA" id="ARBA00022729"/>
    </source>
</evidence>
<dbReference type="InterPro" id="IPR033452">
    <property type="entry name" value="GH30_C"/>
</dbReference>
<dbReference type="InterPro" id="IPR001139">
    <property type="entry name" value="Glyco_hydro_30"/>
</dbReference>
<dbReference type="PANTHER" id="PTHR11069:SF23">
    <property type="entry name" value="LYSOSOMAL ACID GLUCOSYLCERAMIDASE"/>
    <property type="match status" value="1"/>
</dbReference>
<proteinExistence type="inferred from homology"/>
<feature type="domain" description="Glycosyl hydrolase family 30 TIM-barrel" evidence="5">
    <location>
        <begin position="47"/>
        <end position="379"/>
    </location>
</feature>
<dbReference type="EMBL" id="JARULN010000026">
    <property type="protein sequence ID" value="MDG5755376.1"/>
    <property type="molecule type" value="Genomic_DNA"/>
</dbReference>
<reference evidence="7 8" key="1">
    <citation type="submission" date="2023-04" db="EMBL/GenBank/DDBJ databases">
        <title>Ectobacillus antri isolated from activated sludge.</title>
        <authorList>
            <person name="Yan P."/>
            <person name="Liu X."/>
        </authorList>
    </citation>
    <scope>NUCLEOTIDE SEQUENCE [LARGE SCALE GENOMIC DNA]</scope>
    <source>
        <strain evidence="7 8">C18H</strain>
    </source>
</reference>
<evidence type="ECO:0000313" key="8">
    <source>
        <dbReference type="Proteomes" id="UP001218246"/>
    </source>
</evidence>
<evidence type="ECO:0000256" key="4">
    <source>
        <dbReference type="RuleBase" id="RU361188"/>
    </source>
</evidence>
<keyword evidence="4" id="KW-0326">Glycosidase</keyword>
<dbReference type="Gene3D" id="2.60.40.1180">
    <property type="entry name" value="Golgi alpha-mannosidase II"/>
    <property type="match status" value="1"/>
</dbReference>
<comment type="similarity">
    <text evidence="1 4">Belongs to the glycosyl hydrolase 30 family.</text>
</comment>
<sequence length="446" mass="50497">MSQIDVTLTAKDTEERLAKQAPLSFTTNASATKLDIEITDTETYQTIIGFGGAFTEAAAYTLSQMPTEKRQEVLKKYFDPNEGLGYTIGRVAIHSCDFALGNYTYVEENDVELKSFDIARDRQWVIPLIQDAMKVKGGTIPLLASPWSPPAWMKSNQEMNNGGQLLPDYRDTWATYYTKFIKAYREEGLDIWGITVQNEPAAVQVWDSCIYSAEEERDFVKNHLGPIMHEAGLADVKIIIWDHNRDLIVERASTVLEDPEAAKYVWGTGLHWYVSEEFDKVGEVHRRFPDKHLLFTEGCQEGGVKLGEWFTGERYGRNMIGDLNNWVEGYLDWNIVLNEEGGPNHVGNLCDAPIIADTKTKELHYNSSYYYIGHFSKFIRPGAVRIKLTNHNEQLQSTAFRNEDGTIALVVMNEGDQAVPFSMGFGQHVCETELPAHAIATYTFKM</sequence>
<organism evidence="7 8">
    <name type="scientific">Ectobacillus antri</name>
    <dbReference type="NCBI Taxonomy" id="2486280"/>
    <lineage>
        <taxon>Bacteria</taxon>
        <taxon>Bacillati</taxon>
        <taxon>Bacillota</taxon>
        <taxon>Bacilli</taxon>
        <taxon>Bacillales</taxon>
        <taxon>Bacillaceae</taxon>
        <taxon>Ectobacillus</taxon>
    </lineage>
</organism>
<evidence type="ECO:0000313" key="7">
    <source>
        <dbReference type="EMBL" id="MDG5755376.1"/>
    </source>
</evidence>
<keyword evidence="8" id="KW-1185">Reference proteome</keyword>
<dbReference type="Pfam" id="PF02055">
    <property type="entry name" value="Glyco_hydro_30"/>
    <property type="match status" value="1"/>
</dbReference>
<dbReference type="PANTHER" id="PTHR11069">
    <property type="entry name" value="GLUCOSYLCERAMIDASE"/>
    <property type="match status" value="1"/>
</dbReference>
<gene>
    <name evidence="7" type="ORF">P6P90_15850</name>
</gene>
<dbReference type="InterPro" id="IPR017853">
    <property type="entry name" value="GH"/>
</dbReference>
<dbReference type="GO" id="GO:0016787">
    <property type="term" value="F:hydrolase activity"/>
    <property type="evidence" value="ECO:0007669"/>
    <property type="project" value="UniProtKB-KW"/>
</dbReference>
<keyword evidence="3 4" id="KW-0378">Hydrolase</keyword>